<keyword evidence="4" id="KW-1185">Reference proteome</keyword>
<dbReference type="AlphaFoldDB" id="A0A1Q5TD36"/>
<name>A0A1Q5TD36_9EURO</name>
<feature type="compositionally biased region" description="Low complexity" evidence="1">
    <location>
        <begin position="14"/>
        <end position="30"/>
    </location>
</feature>
<dbReference type="PANTHER" id="PTHR46791:SF5">
    <property type="entry name" value="CLR5 DOMAIN-CONTAINING PROTEIN-RELATED"/>
    <property type="match status" value="1"/>
</dbReference>
<comment type="caution">
    <text evidence="3">The sequence shown here is derived from an EMBL/GenBank/DDBJ whole genome shotgun (WGS) entry which is preliminary data.</text>
</comment>
<dbReference type="InterPro" id="IPR036397">
    <property type="entry name" value="RNaseH_sf"/>
</dbReference>
<feature type="domain" description="Integrase core" evidence="2">
    <location>
        <begin position="220"/>
        <end position="335"/>
    </location>
</feature>
<gene>
    <name evidence="3" type="ORF">PENSUB_9517</name>
</gene>
<organism evidence="3 4">
    <name type="scientific">Penicillium subrubescens</name>
    <dbReference type="NCBI Taxonomy" id="1316194"/>
    <lineage>
        <taxon>Eukaryota</taxon>
        <taxon>Fungi</taxon>
        <taxon>Dikarya</taxon>
        <taxon>Ascomycota</taxon>
        <taxon>Pezizomycotina</taxon>
        <taxon>Eurotiomycetes</taxon>
        <taxon>Eurotiomycetidae</taxon>
        <taxon>Eurotiales</taxon>
        <taxon>Aspergillaceae</taxon>
        <taxon>Penicillium</taxon>
    </lineage>
</organism>
<dbReference type="Proteomes" id="UP000186955">
    <property type="component" value="Unassembled WGS sequence"/>
</dbReference>
<dbReference type="GO" id="GO:0003676">
    <property type="term" value="F:nucleic acid binding"/>
    <property type="evidence" value="ECO:0007669"/>
    <property type="project" value="InterPro"/>
</dbReference>
<protein>
    <recommendedName>
        <fullName evidence="2">Integrase core domain-containing protein</fullName>
    </recommendedName>
</protein>
<dbReference type="EMBL" id="MNBE01000674">
    <property type="protein sequence ID" value="OKO98133.1"/>
    <property type="molecule type" value="Genomic_DNA"/>
</dbReference>
<dbReference type="Gene3D" id="3.30.420.10">
    <property type="entry name" value="Ribonuclease H-like superfamily/Ribonuclease H"/>
    <property type="match status" value="1"/>
</dbReference>
<evidence type="ECO:0000313" key="4">
    <source>
        <dbReference type="Proteomes" id="UP000186955"/>
    </source>
</evidence>
<accession>A0A1Q5TD36</accession>
<feature type="region of interest" description="Disordered" evidence="1">
    <location>
        <begin position="1"/>
        <end position="39"/>
    </location>
</feature>
<dbReference type="Pfam" id="PF24764">
    <property type="entry name" value="rva_4"/>
    <property type="match status" value="1"/>
</dbReference>
<dbReference type="SUPFAM" id="SSF53098">
    <property type="entry name" value="Ribonuclease H-like"/>
    <property type="match status" value="1"/>
</dbReference>
<dbReference type="STRING" id="1316194.A0A1Q5TD36"/>
<evidence type="ECO:0000313" key="3">
    <source>
        <dbReference type="EMBL" id="OKO98133.1"/>
    </source>
</evidence>
<dbReference type="InterPro" id="IPR012337">
    <property type="entry name" value="RNaseH-like_sf"/>
</dbReference>
<sequence>MAVGGRRPGQTLRSSHASSAATVSTPATPAGAYHGRSPGDNSNAPLQGAVVAFDISKAYSVIWPATWMKGRMPDGFQSASAASCVATTSKPILQRMALCDRIRFLVCDNLSDKEILLILHHEGFKIAPITLKRLRQQLGLRLRTDDPKARALQAQQIREVVQQEIHDGKIEGFGRGLLHTYLRQKGYVFPCNRVFSIYRDERPDALRRRTLDLQRQRQAYRSPGPNHVWHMDGYMKLSGYGIEIYAAIDGFSRYILWIYVGISTRTAISVYRQYVDAVSTFGYIPRILRTDLGGETIHLGDAHWALRRVHEPDLPHEDCYSYGNSTENTRIEAWWA</sequence>
<dbReference type="PANTHER" id="PTHR46791">
    <property type="entry name" value="EXPRESSED PROTEIN"/>
    <property type="match status" value="1"/>
</dbReference>
<evidence type="ECO:0000259" key="2">
    <source>
        <dbReference type="Pfam" id="PF24764"/>
    </source>
</evidence>
<dbReference type="InterPro" id="IPR058913">
    <property type="entry name" value="Integrase_dom_put"/>
</dbReference>
<reference evidence="3 4" key="1">
    <citation type="submission" date="2016-10" db="EMBL/GenBank/DDBJ databases">
        <title>Genome sequence of the ascomycete fungus Penicillium subrubescens.</title>
        <authorList>
            <person name="De Vries R.P."/>
            <person name="Peng M."/>
            <person name="Dilokpimol A."/>
            <person name="Hilden K."/>
            <person name="Makela M.R."/>
            <person name="Grigoriev I."/>
            <person name="Riley R."/>
            <person name="Granchi Z."/>
        </authorList>
    </citation>
    <scope>NUCLEOTIDE SEQUENCE [LARGE SCALE GENOMIC DNA]</scope>
    <source>
        <strain evidence="3 4">CBS 132785</strain>
    </source>
</reference>
<evidence type="ECO:0000256" key="1">
    <source>
        <dbReference type="SAM" id="MobiDB-lite"/>
    </source>
</evidence>
<proteinExistence type="predicted"/>